<protein>
    <submittedName>
        <fullName evidence="2">Uncharacterized protein</fullName>
    </submittedName>
</protein>
<gene>
    <name evidence="2" type="ORF">UY3_15332</name>
</gene>
<feature type="compositionally biased region" description="Polar residues" evidence="1">
    <location>
        <begin position="12"/>
        <end position="27"/>
    </location>
</feature>
<feature type="compositionally biased region" description="Low complexity" evidence="1">
    <location>
        <begin position="90"/>
        <end position="111"/>
    </location>
</feature>
<evidence type="ECO:0000313" key="2">
    <source>
        <dbReference type="EMBL" id="EMP27550.1"/>
    </source>
</evidence>
<organism evidence="2 3">
    <name type="scientific">Chelonia mydas</name>
    <name type="common">Green sea-turtle</name>
    <name type="synonym">Chelonia agassizi</name>
    <dbReference type="NCBI Taxonomy" id="8469"/>
    <lineage>
        <taxon>Eukaryota</taxon>
        <taxon>Metazoa</taxon>
        <taxon>Chordata</taxon>
        <taxon>Craniata</taxon>
        <taxon>Vertebrata</taxon>
        <taxon>Euteleostomi</taxon>
        <taxon>Archelosauria</taxon>
        <taxon>Testudinata</taxon>
        <taxon>Testudines</taxon>
        <taxon>Cryptodira</taxon>
        <taxon>Durocryptodira</taxon>
        <taxon>Americhelydia</taxon>
        <taxon>Chelonioidea</taxon>
        <taxon>Cheloniidae</taxon>
        <taxon>Chelonia</taxon>
    </lineage>
</organism>
<dbReference type="AlphaFoldDB" id="M7AWW8"/>
<proteinExistence type="predicted"/>
<keyword evidence="3" id="KW-1185">Reference proteome</keyword>
<dbReference type="Proteomes" id="UP000031443">
    <property type="component" value="Unassembled WGS sequence"/>
</dbReference>
<feature type="region of interest" description="Disordered" evidence="1">
    <location>
        <begin position="1"/>
        <end position="111"/>
    </location>
</feature>
<evidence type="ECO:0000313" key="3">
    <source>
        <dbReference type="Proteomes" id="UP000031443"/>
    </source>
</evidence>
<name>M7AWW8_CHEMY</name>
<dbReference type="EMBL" id="KB568893">
    <property type="protein sequence ID" value="EMP27550.1"/>
    <property type="molecule type" value="Genomic_DNA"/>
</dbReference>
<evidence type="ECO:0000256" key="1">
    <source>
        <dbReference type="SAM" id="MobiDB-lite"/>
    </source>
</evidence>
<reference evidence="3" key="1">
    <citation type="journal article" date="2013" name="Nat. Genet.">
        <title>The draft genomes of soft-shell turtle and green sea turtle yield insights into the development and evolution of the turtle-specific body plan.</title>
        <authorList>
            <person name="Wang Z."/>
            <person name="Pascual-Anaya J."/>
            <person name="Zadissa A."/>
            <person name="Li W."/>
            <person name="Niimura Y."/>
            <person name="Huang Z."/>
            <person name="Li C."/>
            <person name="White S."/>
            <person name="Xiong Z."/>
            <person name="Fang D."/>
            <person name="Wang B."/>
            <person name="Ming Y."/>
            <person name="Chen Y."/>
            <person name="Zheng Y."/>
            <person name="Kuraku S."/>
            <person name="Pignatelli M."/>
            <person name="Herrero J."/>
            <person name="Beal K."/>
            <person name="Nozawa M."/>
            <person name="Li Q."/>
            <person name="Wang J."/>
            <person name="Zhang H."/>
            <person name="Yu L."/>
            <person name="Shigenobu S."/>
            <person name="Wang J."/>
            <person name="Liu J."/>
            <person name="Flicek P."/>
            <person name="Searle S."/>
            <person name="Wang J."/>
            <person name="Kuratani S."/>
            <person name="Yin Y."/>
            <person name="Aken B."/>
            <person name="Zhang G."/>
            <person name="Irie N."/>
        </authorList>
    </citation>
    <scope>NUCLEOTIDE SEQUENCE [LARGE SCALE GENOMIC DNA]</scope>
</reference>
<sequence>MRKPWLYRKSEPSSAAGSSLGTSQQPAGHQPFKAAHGLFCPGRAQPSLGYGELGRSDWPARSGHPSVLPMSPRPNRQEPSFSSPGLPSCHSPVDASPSHPAAPAVPSRGLP</sequence>
<accession>M7AWW8</accession>